<dbReference type="EMBL" id="GGEC01066612">
    <property type="protein sequence ID" value="MBX47096.1"/>
    <property type="molecule type" value="Transcribed_RNA"/>
</dbReference>
<keyword evidence="1" id="KW-0812">Transmembrane</keyword>
<reference evidence="2" key="1">
    <citation type="submission" date="2018-02" db="EMBL/GenBank/DDBJ databases">
        <title>Rhizophora mucronata_Transcriptome.</title>
        <authorList>
            <person name="Meera S.P."/>
            <person name="Sreeshan A."/>
            <person name="Augustine A."/>
        </authorList>
    </citation>
    <scope>NUCLEOTIDE SEQUENCE</scope>
    <source>
        <tissue evidence="2">Leaf</tissue>
    </source>
</reference>
<feature type="transmembrane region" description="Helical" evidence="1">
    <location>
        <begin position="31"/>
        <end position="52"/>
    </location>
</feature>
<organism evidence="2">
    <name type="scientific">Rhizophora mucronata</name>
    <name type="common">Asiatic mangrove</name>
    <dbReference type="NCBI Taxonomy" id="61149"/>
    <lineage>
        <taxon>Eukaryota</taxon>
        <taxon>Viridiplantae</taxon>
        <taxon>Streptophyta</taxon>
        <taxon>Embryophyta</taxon>
        <taxon>Tracheophyta</taxon>
        <taxon>Spermatophyta</taxon>
        <taxon>Magnoliopsida</taxon>
        <taxon>eudicotyledons</taxon>
        <taxon>Gunneridae</taxon>
        <taxon>Pentapetalae</taxon>
        <taxon>rosids</taxon>
        <taxon>fabids</taxon>
        <taxon>Malpighiales</taxon>
        <taxon>Rhizophoraceae</taxon>
        <taxon>Rhizophora</taxon>
    </lineage>
</organism>
<sequence length="55" mass="6432">MWGKVHIIILLLCQWLHLLYKIEWFANSTSTGMISSFFTGLFLFFMVLAFMLSAI</sequence>
<evidence type="ECO:0000313" key="2">
    <source>
        <dbReference type="EMBL" id="MBX47096.1"/>
    </source>
</evidence>
<evidence type="ECO:0000256" key="1">
    <source>
        <dbReference type="SAM" id="Phobius"/>
    </source>
</evidence>
<dbReference type="AlphaFoldDB" id="A0A2P2NX46"/>
<proteinExistence type="predicted"/>
<keyword evidence="1" id="KW-0472">Membrane</keyword>
<accession>A0A2P2NX46</accession>
<protein>
    <submittedName>
        <fullName evidence="2">Uncharacterized protein</fullName>
    </submittedName>
</protein>
<name>A0A2P2NX46_RHIMU</name>
<keyword evidence="1" id="KW-1133">Transmembrane helix</keyword>